<evidence type="ECO:0000313" key="5">
    <source>
        <dbReference type="EMBL" id="RFZ76405.1"/>
    </source>
</evidence>
<dbReference type="PRINTS" id="PR00508">
    <property type="entry name" value="S21N4MTFRASE"/>
</dbReference>
<keyword evidence="3" id="KW-0680">Restriction system</keyword>
<dbReference type="SUPFAM" id="SSF53335">
    <property type="entry name" value="S-adenosyl-L-methionine-dependent methyltransferases"/>
    <property type="match status" value="1"/>
</dbReference>
<evidence type="ECO:0000259" key="4">
    <source>
        <dbReference type="Pfam" id="PF01555"/>
    </source>
</evidence>
<name>A0A3E2N5Y0_9FIRM</name>
<dbReference type="Proteomes" id="UP000260680">
    <property type="component" value="Unassembled WGS sequence"/>
</dbReference>
<dbReference type="InterPro" id="IPR001091">
    <property type="entry name" value="RM_Methyltransferase"/>
</dbReference>
<dbReference type="Gene3D" id="3.40.50.150">
    <property type="entry name" value="Vaccinia Virus protein VP39"/>
    <property type="match status" value="1"/>
</dbReference>
<sequence>MLNESQRVGFKLHNLLVWEKNNCTPSQFYMKNCEYVLFLRKGKAKWINDIGGSKTVHQFNNIIGSKTHPCEKPVELLKFYIANSSNMGDVVFDPFIGTGSTMVAAKELGRQYFGFELETPYFDVATNKLLDIVDK</sequence>
<feature type="domain" description="DNA methylase N-4/N-6" evidence="4">
    <location>
        <begin position="2"/>
        <end position="126"/>
    </location>
</feature>
<dbReference type="InterPro" id="IPR029063">
    <property type="entry name" value="SAM-dependent_MTases_sf"/>
</dbReference>
<protein>
    <submittedName>
        <fullName evidence="5">Site-specific DNA-methyltransferase</fullName>
    </submittedName>
</protein>
<organism evidence="5 6">
    <name type="scientific">Lacrimispora amygdalina</name>
    <dbReference type="NCBI Taxonomy" id="253257"/>
    <lineage>
        <taxon>Bacteria</taxon>
        <taxon>Bacillati</taxon>
        <taxon>Bacillota</taxon>
        <taxon>Clostridia</taxon>
        <taxon>Lachnospirales</taxon>
        <taxon>Lachnospiraceae</taxon>
        <taxon>Lacrimispora</taxon>
    </lineage>
</organism>
<keyword evidence="1" id="KW-0489">Methyltransferase</keyword>
<dbReference type="PANTHER" id="PTHR13370">
    <property type="entry name" value="RNA METHYLASE-RELATED"/>
    <property type="match status" value="1"/>
</dbReference>
<comment type="caution">
    <text evidence="5">The sequence shown here is derived from an EMBL/GenBank/DDBJ whole genome shotgun (WGS) entry which is preliminary data.</text>
</comment>
<accession>A0A3E2N5Y0</accession>
<evidence type="ECO:0000313" key="6">
    <source>
        <dbReference type="Proteomes" id="UP000260680"/>
    </source>
</evidence>
<dbReference type="GO" id="GO:0009307">
    <property type="term" value="P:DNA restriction-modification system"/>
    <property type="evidence" value="ECO:0007669"/>
    <property type="project" value="UniProtKB-KW"/>
</dbReference>
<reference evidence="5 6" key="1">
    <citation type="submission" date="2018-07" db="EMBL/GenBank/DDBJ databases">
        <title>New species, Clostridium PI-S10-A1B.</title>
        <authorList>
            <person name="Krishna G."/>
            <person name="Summeta K."/>
            <person name="Shikha S."/>
            <person name="Prabhu P.B."/>
            <person name="Suresh K."/>
        </authorList>
    </citation>
    <scope>NUCLEOTIDE SEQUENCE [LARGE SCALE GENOMIC DNA]</scope>
    <source>
        <strain evidence="5 6">PI-S10-A1B</strain>
    </source>
</reference>
<dbReference type="GO" id="GO:0008170">
    <property type="term" value="F:N-methyltransferase activity"/>
    <property type="evidence" value="ECO:0007669"/>
    <property type="project" value="InterPro"/>
</dbReference>
<dbReference type="EMBL" id="QOHO01000087">
    <property type="protein sequence ID" value="RFZ76405.1"/>
    <property type="molecule type" value="Genomic_DNA"/>
</dbReference>
<dbReference type="GO" id="GO:0003677">
    <property type="term" value="F:DNA binding"/>
    <property type="evidence" value="ECO:0007669"/>
    <property type="project" value="InterPro"/>
</dbReference>
<keyword evidence="2" id="KW-0808">Transferase</keyword>
<dbReference type="Pfam" id="PF01555">
    <property type="entry name" value="N6_N4_Mtase"/>
    <property type="match status" value="1"/>
</dbReference>
<gene>
    <name evidence="5" type="ORF">DS742_23720</name>
</gene>
<dbReference type="RefSeq" id="WP_117419430.1">
    <property type="nucleotide sequence ID" value="NZ_QOHO01000087.1"/>
</dbReference>
<evidence type="ECO:0000256" key="1">
    <source>
        <dbReference type="ARBA" id="ARBA00022603"/>
    </source>
</evidence>
<dbReference type="GO" id="GO:0032259">
    <property type="term" value="P:methylation"/>
    <property type="evidence" value="ECO:0007669"/>
    <property type="project" value="UniProtKB-KW"/>
</dbReference>
<evidence type="ECO:0000256" key="3">
    <source>
        <dbReference type="ARBA" id="ARBA00022747"/>
    </source>
</evidence>
<evidence type="ECO:0000256" key="2">
    <source>
        <dbReference type="ARBA" id="ARBA00022679"/>
    </source>
</evidence>
<dbReference type="InterPro" id="IPR002941">
    <property type="entry name" value="DNA_methylase_N4/N6"/>
</dbReference>
<proteinExistence type="predicted"/>
<dbReference type="OrthoDB" id="9800801at2"/>
<dbReference type="AlphaFoldDB" id="A0A3E2N5Y0"/>
<dbReference type="GO" id="GO:0005737">
    <property type="term" value="C:cytoplasm"/>
    <property type="evidence" value="ECO:0007669"/>
    <property type="project" value="TreeGrafter"/>
</dbReference>
<dbReference type="PANTHER" id="PTHR13370:SF3">
    <property type="entry name" value="TRNA (GUANINE(10)-N2)-METHYLTRANSFERASE HOMOLOG"/>
    <property type="match status" value="1"/>
</dbReference>